<protein>
    <submittedName>
        <fullName evidence="1">Uncharacterized protein</fullName>
    </submittedName>
</protein>
<dbReference type="HOGENOM" id="CLU_171774_0_0_14"/>
<dbReference type="AlphaFoldDB" id="C5J6I2"/>
<accession>C5J6I2</accession>
<organism evidence="1 2">
    <name type="scientific">Mesomycoplasma conjunctivae (strain ATCC 25834 / NCTC 10147 / HRC/581)</name>
    <name type="common">Mycoplasma conjunctivae</name>
    <dbReference type="NCBI Taxonomy" id="572263"/>
    <lineage>
        <taxon>Bacteria</taxon>
        <taxon>Bacillati</taxon>
        <taxon>Mycoplasmatota</taxon>
        <taxon>Mycoplasmoidales</taxon>
        <taxon>Metamycoplasmataceae</taxon>
        <taxon>Mesomycoplasma</taxon>
    </lineage>
</organism>
<dbReference type="EMBL" id="FM864216">
    <property type="protein sequence ID" value="CAT05074.1"/>
    <property type="molecule type" value="Genomic_DNA"/>
</dbReference>
<evidence type="ECO:0000313" key="2">
    <source>
        <dbReference type="Proteomes" id="UP000001491"/>
    </source>
</evidence>
<dbReference type="Proteomes" id="UP000001491">
    <property type="component" value="Chromosome"/>
</dbReference>
<evidence type="ECO:0000313" key="1">
    <source>
        <dbReference type="EMBL" id="CAT05074.1"/>
    </source>
</evidence>
<proteinExistence type="predicted"/>
<dbReference type="KEGG" id="mco:MCJ_003860"/>
<reference evidence="2" key="1">
    <citation type="journal article" date="2009" name="BMC Bioinformatics">
        <title>The Mycoplasma conjunctivae genome sequencing, annotation and analysis.</title>
        <authorList>
            <person name="Calderon-Copete S.P."/>
            <person name="Wigger G."/>
            <person name="Wunderlin C."/>
            <person name="Schmidheini T."/>
            <person name="Frey J."/>
            <person name="Quail M.A."/>
            <person name="Falquet L."/>
        </authorList>
    </citation>
    <scope>NUCLEOTIDE SEQUENCE [LARGE SCALE GENOMIC DNA]</scope>
    <source>
        <strain evidence="2">ATCC 25834 / NCTC 10147 / HRC/581</strain>
    </source>
</reference>
<gene>
    <name evidence="1" type="ordered locus">MCJ_003860</name>
</gene>
<keyword evidence="2" id="KW-1185">Reference proteome</keyword>
<name>C5J6I2_MESCH</name>
<sequence length="111" mass="13236">MNFLNLIPNDNLQKITSKELKLSFNFSVASYDYRILTIKLDGFANKISYSEKFFDWFVEDLIYFLDKNGYARRWDYQKIYIENIISLNLGKDEDNFVSKFKSVTNFDLIAK</sequence>
<dbReference type="eggNOG" id="ENOG5030MWK">
    <property type="taxonomic scope" value="Bacteria"/>
</dbReference>